<sequence>MTDIKSSKTTFTDTTPQGETFNLLLAGRNRWAMEQLIKAGVKDCTPSDTPAPRWAAYTHNLRSFGVPIETANEKHKGPYPRTHARYVLRAQVKGGAH</sequence>
<dbReference type="STRING" id="1715693.PH7735_03240"/>
<accession>A0A0P1IEL4</accession>
<keyword evidence="3" id="KW-1185">Reference proteome</keyword>
<protein>
    <recommendedName>
        <fullName evidence="1">Winged helix domain-containing protein</fullName>
    </recommendedName>
</protein>
<dbReference type="Pfam" id="PF22324">
    <property type="entry name" value="HTH_91"/>
    <property type="match status" value="1"/>
</dbReference>
<proteinExistence type="predicted"/>
<dbReference type="EMBL" id="CYTW01000004">
    <property type="protein sequence ID" value="CUK08397.1"/>
    <property type="molecule type" value="Genomic_DNA"/>
</dbReference>
<evidence type="ECO:0000313" key="3">
    <source>
        <dbReference type="Proteomes" id="UP000051870"/>
    </source>
</evidence>
<dbReference type="RefSeq" id="WP_058312414.1">
    <property type="nucleotide sequence ID" value="NZ_CYTW01000004.1"/>
</dbReference>
<dbReference type="InterPro" id="IPR054382">
    <property type="entry name" value="wHTH_alphaproteobact"/>
</dbReference>
<dbReference type="AlphaFoldDB" id="A0A0P1IEL4"/>
<feature type="domain" description="Winged helix" evidence="1">
    <location>
        <begin position="24"/>
        <end position="93"/>
    </location>
</feature>
<dbReference type="GeneID" id="83882226"/>
<evidence type="ECO:0000313" key="2">
    <source>
        <dbReference type="EMBL" id="CUK08397.1"/>
    </source>
</evidence>
<dbReference type="Proteomes" id="UP000051870">
    <property type="component" value="Unassembled WGS sequence"/>
</dbReference>
<gene>
    <name evidence="2" type="ORF">PH7735_03240</name>
</gene>
<organism evidence="2 3">
    <name type="scientific">Shimia thalassica</name>
    <dbReference type="NCBI Taxonomy" id="1715693"/>
    <lineage>
        <taxon>Bacteria</taxon>
        <taxon>Pseudomonadati</taxon>
        <taxon>Pseudomonadota</taxon>
        <taxon>Alphaproteobacteria</taxon>
        <taxon>Rhodobacterales</taxon>
        <taxon>Roseobacteraceae</taxon>
    </lineage>
</organism>
<name>A0A0P1IEL4_9RHOB</name>
<evidence type="ECO:0000259" key="1">
    <source>
        <dbReference type="Pfam" id="PF22324"/>
    </source>
</evidence>
<reference evidence="3" key="1">
    <citation type="submission" date="2015-09" db="EMBL/GenBank/DDBJ databases">
        <authorList>
            <person name="Rodrigo-Torres Lidia"/>
            <person name="Arahal R.David."/>
        </authorList>
    </citation>
    <scope>NUCLEOTIDE SEQUENCE [LARGE SCALE GENOMIC DNA]</scope>
    <source>
        <strain evidence="3">CECT 7735</strain>
    </source>
</reference>